<comment type="caution">
    <text evidence="2">The sequence shown here is derived from an EMBL/GenBank/DDBJ whole genome shotgun (WGS) entry which is preliminary data.</text>
</comment>
<protein>
    <recommendedName>
        <fullName evidence="4">UrcA family protein</fullName>
    </recommendedName>
</protein>
<keyword evidence="1" id="KW-0732">Signal</keyword>
<name>A0ABQ5Z7T3_9SPHN</name>
<reference evidence="3" key="1">
    <citation type="journal article" date="2019" name="Int. J. Syst. Evol. Microbiol.">
        <title>The Global Catalogue of Microorganisms (GCM) 10K type strain sequencing project: providing services to taxonomists for standard genome sequencing and annotation.</title>
        <authorList>
            <consortium name="The Broad Institute Genomics Platform"/>
            <consortium name="The Broad Institute Genome Sequencing Center for Infectious Disease"/>
            <person name="Wu L."/>
            <person name="Ma J."/>
        </authorList>
    </citation>
    <scope>NUCLEOTIDE SEQUENCE [LARGE SCALE GENOMIC DNA]</scope>
    <source>
        <strain evidence="3">NBRC 102146</strain>
    </source>
</reference>
<evidence type="ECO:0000313" key="2">
    <source>
        <dbReference type="EMBL" id="GLR46642.1"/>
    </source>
</evidence>
<keyword evidence="3" id="KW-1185">Reference proteome</keyword>
<evidence type="ECO:0000313" key="3">
    <source>
        <dbReference type="Proteomes" id="UP001156703"/>
    </source>
</evidence>
<organism evidence="2 3">
    <name type="scientific">Sphingomonas astaxanthinifaciens DSM 22298</name>
    <dbReference type="NCBI Taxonomy" id="1123267"/>
    <lineage>
        <taxon>Bacteria</taxon>
        <taxon>Pseudomonadati</taxon>
        <taxon>Pseudomonadota</taxon>
        <taxon>Alphaproteobacteria</taxon>
        <taxon>Sphingomonadales</taxon>
        <taxon>Sphingomonadaceae</taxon>
        <taxon>Sphingomonas</taxon>
    </lineage>
</organism>
<gene>
    <name evidence="2" type="ORF">GCM10007925_03530</name>
</gene>
<feature type="signal peptide" evidence="1">
    <location>
        <begin position="1"/>
        <end position="18"/>
    </location>
</feature>
<evidence type="ECO:0000256" key="1">
    <source>
        <dbReference type="SAM" id="SignalP"/>
    </source>
</evidence>
<evidence type="ECO:0008006" key="4">
    <source>
        <dbReference type="Google" id="ProtNLM"/>
    </source>
</evidence>
<dbReference type="NCBIfam" id="TIGR04433">
    <property type="entry name" value="UrcA_uranyl"/>
    <property type="match status" value="1"/>
</dbReference>
<dbReference type="RefSeq" id="WP_029942021.1">
    <property type="nucleotide sequence ID" value="NZ_BSOO01000003.1"/>
</dbReference>
<sequence length="102" mass="10582">MLKLIALAALAASTVAIAEAPAADDSNAVVLTVTARDLDGAAGHQRLMRRISLAAEMLCGSYAARETQDWDEVKACRKAAFRSAEQQLAGLAAGGTVRVAAR</sequence>
<accession>A0ABQ5Z7T3</accession>
<feature type="chain" id="PRO_5046853831" description="UrcA family protein" evidence="1">
    <location>
        <begin position="19"/>
        <end position="102"/>
    </location>
</feature>
<dbReference type="InterPro" id="IPR030972">
    <property type="entry name" value="UrcA_uranyl"/>
</dbReference>
<proteinExistence type="predicted"/>
<dbReference type="Proteomes" id="UP001156703">
    <property type="component" value="Unassembled WGS sequence"/>
</dbReference>
<dbReference type="EMBL" id="BSOO01000003">
    <property type="protein sequence ID" value="GLR46642.1"/>
    <property type="molecule type" value="Genomic_DNA"/>
</dbReference>